<dbReference type="InterPro" id="IPR014998">
    <property type="entry name" value="DUF1848"/>
</dbReference>
<dbReference type="Pfam" id="PF08902">
    <property type="entry name" value="DUF1848"/>
    <property type="match status" value="1"/>
</dbReference>
<proteinExistence type="predicted"/>
<comment type="caution">
    <text evidence="1">The sequence shown here is derived from an EMBL/GenBank/DDBJ whole genome shotgun (WGS) entry which is preliminary data.</text>
</comment>
<organism evidence="1 2">
    <name type="scientific">Candidatus Onthenecus intestinigallinarum</name>
    <dbReference type="NCBI Taxonomy" id="2840875"/>
    <lineage>
        <taxon>Bacteria</taxon>
        <taxon>Bacillati</taxon>
        <taxon>Bacillota</taxon>
        <taxon>Clostridia</taxon>
        <taxon>Eubacteriales</taxon>
        <taxon>Candidatus Onthenecus</taxon>
    </lineage>
</organism>
<gene>
    <name evidence="1" type="ORF">IAB73_07425</name>
</gene>
<reference evidence="1" key="1">
    <citation type="submission" date="2020-10" db="EMBL/GenBank/DDBJ databases">
        <authorList>
            <person name="Gilroy R."/>
        </authorList>
    </citation>
    <scope>NUCLEOTIDE SEQUENCE</scope>
    <source>
        <strain evidence="1">ChiSxjej2B14-6234</strain>
    </source>
</reference>
<sequence>MFVSVSRRTDIPAFYAPWFMGRVREGFCLVPNPYDARRFSRVPLSPRDAELILFWSKNPAPLLPCLDELDARGYAYAFTFTLTPYGPELEPGLPDAGARVETFERLSQRLGPLRVDWRYDPVLLDARFTVSYHEERFARLCERLAPLTTRCIFSFADPYPHLHGRVRPAPEGEMRVLAAALVRIGSAHGLALETCCERIDLSDLGIAHGACVDAGRAARILGRPVSAAHDAGQRPGCGCVRSVDIGAYDTCPGGCAYCYATHAAARSRARYAAHDPAAPSLTGPLPSGARVDERAMPPLCEAQTRLPL</sequence>
<protein>
    <submittedName>
        <fullName evidence="1">DUF1848 domain-containing protein</fullName>
    </submittedName>
</protein>
<dbReference type="EMBL" id="DVFJ01000027">
    <property type="protein sequence ID" value="HIQ72019.1"/>
    <property type="molecule type" value="Genomic_DNA"/>
</dbReference>
<dbReference type="Proteomes" id="UP000886887">
    <property type="component" value="Unassembled WGS sequence"/>
</dbReference>
<dbReference type="AlphaFoldDB" id="A0A9D1CRZ3"/>
<name>A0A9D1CRZ3_9FIRM</name>
<evidence type="ECO:0000313" key="2">
    <source>
        <dbReference type="Proteomes" id="UP000886887"/>
    </source>
</evidence>
<accession>A0A9D1CRZ3</accession>
<reference evidence="1" key="2">
    <citation type="journal article" date="2021" name="PeerJ">
        <title>Extensive microbial diversity within the chicken gut microbiome revealed by metagenomics and culture.</title>
        <authorList>
            <person name="Gilroy R."/>
            <person name="Ravi A."/>
            <person name="Getino M."/>
            <person name="Pursley I."/>
            <person name="Horton D.L."/>
            <person name="Alikhan N.F."/>
            <person name="Baker D."/>
            <person name="Gharbi K."/>
            <person name="Hall N."/>
            <person name="Watson M."/>
            <person name="Adriaenssens E.M."/>
            <person name="Foster-Nyarko E."/>
            <person name="Jarju S."/>
            <person name="Secka A."/>
            <person name="Antonio M."/>
            <person name="Oren A."/>
            <person name="Chaudhuri R.R."/>
            <person name="La Ragione R."/>
            <person name="Hildebrand F."/>
            <person name="Pallen M.J."/>
        </authorList>
    </citation>
    <scope>NUCLEOTIDE SEQUENCE</scope>
    <source>
        <strain evidence="1">ChiSxjej2B14-6234</strain>
    </source>
</reference>
<evidence type="ECO:0000313" key="1">
    <source>
        <dbReference type="EMBL" id="HIQ72019.1"/>
    </source>
</evidence>